<proteinExistence type="predicted"/>
<gene>
    <name evidence="1" type="ORF">VEx25_0169</name>
</gene>
<evidence type="ECO:0000313" key="1">
    <source>
        <dbReference type="EMBL" id="EDN56860.1"/>
    </source>
</evidence>
<dbReference type="Proteomes" id="UP000242664">
    <property type="component" value="Unassembled WGS sequence"/>
</dbReference>
<dbReference type="GeneID" id="45025949"/>
<dbReference type="CDD" id="cd16439">
    <property type="entry name" value="beta_Kdo_transferase_KpsC_2"/>
    <property type="match status" value="1"/>
</dbReference>
<sequence length="658" mass="74314">MCNRVVVLSRGIIRISNLTSFLGSKLVLPIFRWLYSCNVVVGWGFKATAKRARDYAEKHDLTYVALEDGFLRSIGLGVAGAQPLSLVVDDVGIYYDARQPSKLEILIKESEGLGSDELVRSRLCIDAIRQYRLSKYNQSQRDESLLEEKPKVLVIDQTMGDASVEGAQASQDTFVEMLKHAVEANPDETIWVKVHPDVVHGKKRGFLYPLPFEHPNIRLHTEKVNPWDFLDSVESVYTVSSLMGFEALLAGASVHCFGMPFYAGWGLTHDIQQCPRRNIDRSLEQLFYAAYIQYARYVDPILGERCEIERIISYIADTLKVMAKPSRTVSISNLSWWKQRWIGDYLKAWRFEKVSSEAEEMLRWGRGSLDENSYCIEDGFIRSVGLGVHFNRPVSLVCDSRGIYFDVREPSDLEYMLENQDCTAWDCARSRALIAQLLTANLTKYNVGSECALSLPKGRKIILVPGQVESDASIKYGSPETYHNEALLKAVRTAEPDAYIIYKPHPDVLVGQRDNGNWQGDFIHVADHVEPQASMASLLEIVDEVHTMTSLTGFEALLRGKSVTCYGLPFYAGWGLTNDKLNCARRTRSHSVESLAYFALIEYPTYVDPVTRQTMTAEQAVTRVAQMKAGKVQVKDTKLQLLLAVKKAKNTLKRFIRS</sequence>
<dbReference type="Pfam" id="PF05159">
    <property type="entry name" value="Capsule_synth"/>
    <property type="match status" value="3"/>
</dbReference>
<dbReference type="RefSeq" id="WP_006742494.1">
    <property type="nucleotide sequence ID" value="NC_013456.1"/>
</dbReference>
<protein>
    <submittedName>
        <fullName evidence="1">Capsule polysaccharide export protein</fullName>
    </submittedName>
</protein>
<dbReference type="CDD" id="cd16440">
    <property type="entry name" value="beta_Kdo_transferase_KpsC_1"/>
    <property type="match status" value="1"/>
</dbReference>
<dbReference type="InterPro" id="IPR007833">
    <property type="entry name" value="Capsule_polysaccharide_synth"/>
</dbReference>
<organism evidence="1 2">
    <name type="scientific">Vibrio antiquarius (strain Ex25)</name>
    <dbReference type="NCBI Taxonomy" id="150340"/>
    <lineage>
        <taxon>Bacteria</taxon>
        <taxon>Pseudomonadati</taxon>
        <taxon>Pseudomonadota</taxon>
        <taxon>Gammaproteobacteria</taxon>
        <taxon>Vibrionales</taxon>
        <taxon>Vibrionaceae</taxon>
        <taxon>Vibrio</taxon>
        <taxon>Vibrio diabolicus subgroup</taxon>
    </lineage>
</organism>
<keyword evidence="2" id="KW-1185">Reference proteome</keyword>
<evidence type="ECO:0000313" key="2">
    <source>
        <dbReference type="Proteomes" id="UP000242664"/>
    </source>
</evidence>
<reference evidence="2" key="1">
    <citation type="submission" date="2006-10" db="EMBL/GenBank/DDBJ databases">
        <authorList>
            <person name="Heidelberg J."/>
            <person name="Sebastian Y."/>
        </authorList>
    </citation>
    <scope>NUCLEOTIDE SEQUENCE [LARGE SCALE GENOMIC DNA]</scope>
    <source>
        <strain evidence="2">EX25</strain>
    </source>
</reference>
<name>A0ABM9WU51_VIBAE</name>
<accession>A0ABM9WU51</accession>
<dbReference type="EMBL" id="DS267825">
    <property type="protein sequence ID" value="EDN56860.1"/>
    <property type="molecule type" value="Genomic_DNA"/>
</dbReference>